<keyword evidence="4" id="KW-1185">Reference proteome</keyword>
<comment type="subcellular location">
    <subcellularLocation>
        <location evidence="1">Secreted</location>
    </subcellularLocation>
</comment>
<dbReference type="Pfam" id="PF00353">
    <property type="entry name" value="HemolysinCabind"/>
    <property type="match status" value="7"/>
</dbReference>
<dbReference type="RefSeq" id="WP_012187262.1">
    <property type="nucleotide sequence ID" value="NC_009956.1"/>
</dbReference>
<evidence type="ECO:0000256" key="2">
    <source>
        <dbReference type="ARBA" id="ARBA00022525"/>
    </source>
</evidence>
<dbReference type="InterPro" id="IPR011049">
    <property type="entry name" value="Serralysin-like_metalloprot_C"/>
</dbReference>
<proteinExistence type="predicted"/>
<keyword evidence="3" id="KW-0614">Plasmid</keyword>
<dbReference type="Proteomes" id="UP000006833">
    <property type="component" value="Plasmid pDSHI02"/>
</dbReference>
<evidence type="ECO:0000313" key="3">
    <source>
        <dbReference type="EMBL" id="ABV95599.1"/>
    </source>
</evidence>
<dbReference type="PANTHER" id="PTHR38340:SF1">
    <property type="entry name" value="S-LAYER PROTEIN"/>
    <property type="match status" value="1"/>
</dbReference>
<sequence length="1164" mass="123996">MAQFSEITADHFGMIYTGNMPNRVSLENFIEITNYTGIESIRWPGGTLSEIGFRNAGDENYYDLTADNLLENQSGTGAIPAGLSEILSVAVEEDLGVSIIIPTLCYTDPIKNGMMESPNLDLAFQEYYDFLEKLLVEKAWGKVPANFTLEIGNEASLHFGENQDKYGQIANTFLAAYDKILGDYAMDDPVDIAIQMGISQNQSMNQIVIAQIDDDFSHHIDAVRNHELNKNHGLSWDKGWAGLNDASKQYFDEWLEKTGKDERSLDHYVSAWNTGTPTVRDQDGNVKEPDPIADDYGMKELSAVVEMFANFSLLGVDKASHWGVAVSEAHPNETSSVNRDGSLNYTPKAEVIRLVHESLIGTTLSHDITKDADGNQIRAGYFRSDIDGENDPTPYRVFLFEDDSKYVMFIAANRFEMAETDVEMEVEIILSDYIGDPDVIGFAWSEQITVDDPVFNFSDTLDETSVLATRHSIQHWDEGFTVNLSQNYELVRVIASKQSPGKGNLHLWGSDAGDALQGGGGSDTLEGNAGTDMLFGANGGDILRGGAGDDTLLGEAGDDDLQGGDGADILHDGDGRDDLRGGTGADLFVLAADGLEDVIWDFNPEEDQLDLSAWTTLRATSQITFEATSTGARLLHGNEVLILHSSGGTSLDRTFLPSIWLLNSREVPLPDTVPAVFEQAGAPMPRAFQANAVHGNDHYNITGNGTDENVRAGAGRNLLVDGAGADRMVGSAGADIFVLVADGALDEIVGFNPDEDRLDLSGWEMLRSTMQLSIAAIEDGARITYRDETLVLRSVDGAPLDPGVLAGLDMLELSRVPILPTVLQESFQGSSLEELLEGNAGVNILRGRAGNDRLMGHGGDDWIEGGIGADTLEGGADDDLLFGNAGHDTLLGQSGNDFLEGNAGNDLIRGGSGHDWLTGGQGNDHLLGEIGDDILWGLGGSDTLEGGDGADQLEGGDANDWLFGDAGNDTLNGGVGFDWLDGGDGNDILTGLEGFDSLFGGAGDDSLSGNAGNDLIEGGAGDDTLQGGQGIDVLRGGAGNDLIRGQTGFDELFGGAGNDTLQGGEGNDRLAGEAGNDVLTGGIGADVFVFDAGTDVITDFSLMVDRLALDGAALGIAGLDGATVLERFSQRDAEGVQLRFETGDGLDLEGVFNLTRLADLIDIF</sequence>
<gene>
    <name evidence="3" type="ordered locus">Dshi_3871</name>
</gene>
<dbReference type="HOGENOM" id="CLU_274826_0_0_5"/>
<dbReference type="InterPro" id="IPR018511">
    <property type="entry name" value="Hemolysin-typ_Ca-bd_CS"/>
</dbReference>
<dbReference type="InterPro" id="IPR050557">
    <property type="entry name" value="RTX_toxin/Mannuronan_C5-epim"/>
</dbReference>
<protein>
    <submittedName>
        <fullName evidence="3">Hemolysin-type calcium-binding repeat protein</fullName>
    </submittedName>
</protein>
<dbReference type="Gene3D" id="3.20.20.80">
    <property type="entry name" value="Glycosidases"/>
    <property type="match status" value="1"/>
</dbReference>
<name>A8LTN2_DINSH</name>
<dbReference type="OrthoDB" id="9342475at2"/>
<dbReference type="SUPFAM" id="SSF51120">
    <property type="entry name" value="beta-Roll"/>
    <property type="match status" value="5"/>
</dbReference>
<reference evidence="4" key="1">
    <citation type="journal article" date="2010" name="ISME J.">
        <title>The complete genome sequence of the algal symbiont Dinoroseobacter shibae: a hitchhiker's guide to life in the sea.</title>
        <authorList>
            <person name="Wagner-Dobler I."/>
            <person name="Ballhausen B."/>
            <person name="Berger M."/>
            <person name="Brinkhoff T."/>
            <person name="Buchholz I."/>
            <person name="Bunk B."/>
            <person name="Cypionka H."/>
            <person name="Daniel R."/>
            <person name="Drepper T."/>
            <person name="Gerdts G."/>
            <person name="Hahnke S."/>
            <person name="Han C."/>
            <person name="Jahn D."/>
            <person name="Kalhoefer D."/>
            <person name="Kiss H."/>
            <person name="Klenk H.P."/>
            <person name="Kyrpides N."/>
            <person name="Liebl W."/>
            <person name="Liesegang H."/>
            <person name="Meincke L."/>
            <person name="Pati A."/>
            <person name="Petersen J."/>
            <person name="Piekarski T."/>
            <person name="Pommerenke C."/>
            <person name="Pradella S."/>
            <person name="Pukall R."/>
            <person name="Rabus R."/>
            <person name="Stackebrandt E."/>
            <person name="Thole S."/>
            <person name="Thompson L."/>
            <person name="Tielen P."/>
            <person name="Tomasch J."/>
            <person name="von Jan M."/>
            <person name="Wanphrut N."/>
            <person name="Wichels A."/>
            <person name="Zech H."/>
            <person name="Simon M."/>
        </authorList>
    </citation>
    <scope>NUCLEOTIDE SEQUENCE [LARGE SCALE GENOMIC DNA]</scope>
    <source>
        <strain evidence="4">DSM 16493 / NCIMB 14021 / DFL 12</strain>
        <plasmid evidence="4">Plasmid pDSHI02</plasmid>
    </source>
</reference>
<dbReference type="PROSITE" id="PS00330">
    <property type="entry name" value="HEMOLYSIN_CALCIUM"/>
    <property type="match status" value="6"/>
</dbReference>
<accession>A8LTN2</accession>
<dbReference type="EMBL" id="CP000832">
    <property type="protein sequence ID" value="ABV95599.1"/>
    <property type="molecule type" value="Genomic_DNA"/>
</dbReference>
<dbReference type="AlphaFoldDB" id="A8LTN2"/>
<keyword evidence="2" id="KW-0964">Secreted</keyword>
<evidence type="ECO:0000313" key="4">
    <source>
        <dbReference type="Proteomes" id="UP000006833"/>
    </source>
</evidence>
<dbReference type="KEGG" id="dsh:Dshi_3871"/>
<dbReference type="GO" id="GO:0005509">
    <property type="term" value="F:calcium ion binding"/>
    <property type="evidence" value="ECO:0007669"/>
    <property type="project" value="InterPro"/>
</dbReference>
<organism evidence="3 4">
    <name type="scientific">Dinoroseobacter shibae (strain DSM 16493 / NCIMB 14021 / DFL 12)</name>
    <dbReference type="NCBI Taxonomy" id="398580"/>
    <lineage>
        <taxon>Bacteria</taxon>
        <taxon>Pseudomonadati</taxon>
        <taxon>Pseudomonadota</taxon>
        <taxon>Alphaproteobacteria</taxon>
        <taxon>Rhodobacterales</taxon>
        <taxon>Roseobacteraceae</taxon>
        <taxon>Dinoroseobacter</taxon>
    </lineage>
</organism>
<geneLocation type="plasmid" evidence="3 4">
    <name>pDSHI02</name>
</geneLocation>
<dbReference type="PANTHER" id="PTHR38340">
    <property type="entry name" value="S-LAYER PROTEIN"/>
    <property type="match status" value="1"/>
</dbReference>
<dbReference type="InterPro" id="IPR001343">
    <property type="entry name" value="Hemolysn_Ca-bd"/>
</dbReference>
<dbReference type="Gene3D" id="2.150.10.10">
    <property type="entry name" value="Serralysin-like metalloprotease, C-terminal"/>
    <property type="match status" value="8"/>
</dbReference>
<dbReference type="GO" id="GO:0005576">
    <property type="term" value="C:extracellular region"/>
    <property type="evidence" value="ECO:0007669"/>
    <property type="project" value="UniProtKB-SubCell"/>
</dbReference>
<evidence type="ECO:0000256" key="1">
    <source>
        <dbReference type="ARBA" id="ARBA00004613"/>
    </source>
</evidence>
<dbReference type="PRINTS" id="PR00313">
    <property type="entry name" value="CABNDNGRPT"/>
</dbReference>